<dbReference type="Pfam" id="PF13433">
    <property type="entry name" value="Peripla_BP_5"/>
    <property type="match status" value="1"/>
</dbReference>
<dbReference type="PANTHER" id="PTHR47628:SF1">
    <property type="entry name" value="ALIPHATIC AMIDASE EXPRESSION-REGULATING PROTEIN"/>
    <property type="match status" value="1"/>
</dbReference>
<evidence type="ECO:0000313" key="1">
    <source>
        <dbReference type="EMBL" id="SIT84844.1"/>
    </source>
</evidence>
<dbReference type="PANTHER" id="PTHR47628">
    <property type="match status" value="1"/>
</dbReference>
<proteinExistence type="predicted"/>
<dbReference type="AlphaFoldDB" id="A0A1R3X1M0"/>
<dbReference type="SUPFAM" id="SSF53822">
    <property type="entry name" value="Periplasmic binding protein-like I"/>
    <property type="match status" value="1"/>
</dbReference>
<dbReference type="Gene3D" id="3.40.50.2300">
    <property type="match status" value="2"/>
</dbReference>
<dbReference type="STRING" id="515897.SAMN05421849_2197"/>
<dbReference type="Proteomes" id="UP000192455">
    <property type="component" value="Unassembled WGS sequence"/>
</dbReference>
<name>A0A1R3X1M0_9RHOB</name>
<sequence length="392" mass="43623">MPSDNDINIGVLFSTSGWTSVTERSMLSATRFAIEEINADGGINGRRLNAVYGDPKGETSAYEKMAQELLTEKSVRVILGCYTSSQRKAVLSVLDREAGLLCYPAQYEGFEYSGNAVYFGAVPNQNSFFLGSYLLEHYDPRVFIVGSDYVWPRESGRIMGELVRSNGGEIIGEHYLREDASLDEFYLLIKEINRRRPSVIFNNFVGSSNVNFYRAYAESGLDAQQLPVASLTTSEADIKEIGAAAIGHITAAAYFQSQDNPMNRLCLQRYQASEGKPVSVNMCWEAAYTQTHVVAQAMQNCDSDNFNQIRSAIFTSSFNSPQGRVTIDPSNSHRYIWPKIGAVREDGQFDIIAASSEAIRPDPYQANYTLNDDGLFDIHDQLSTVRPSKIRC</sequence>
<dbReference type="InterPro" id="IPR028082">
    <property type="entry name" value="Peripla_BP_I"/>
</dbReference>
<organism evidence="1 2">
    <name type="scientific">Pontibaca methylaminivorans</name>
    <dbReference type="NCBI Taxonomy" id="515897"/>
    <lineage>
        <taxon>Bacteria</taxon>
        <taxon>Pseudomonadati</taxon>
        <taxon>Pseudomonadota</taxon>
        <taxon>Alphaproteobacteria</taxon>
        <taxon>Rhodobacterales</taxon>
        <taxon>Roseobacteraceae</taxon>
        <taxon>Pontibaca</taxon>
    </lineage>
</organism>
<keyword evidence="2" id="KW-1185">Reference proteome</keyword>
<dbReference type="RefSeq" id="WP_076649875.1">
    <property type="nucleotide sequence ID" value="NZ_FTPS01000001.1"/>
</dbReference>
<reference evidence="1 2" key="1">
    <citation type="submission" date="2017-01" db="EMBL/GenBank/DDBJ databases">
        <authorList>
            <person name="Mah S.A."/>
            <person name="Swanson W.J."/>
            <person name="Moy G.W."/>
            <person name="Vacquier V.D."/>
        </authorList>
    </citation>
    <scope>NUCLEOTIDE SEQUENCE [LARGE SCALE GENOMIC DNA]</scope>
    <source>
        <strain evidence="1 2">DSM 21219</strain>
    </source>
</reference>
<dbReference type="InterPro" id="IPR039570">
    <property type="entry name" value="AmiC_PBP1"/>
</dbReference>
<dbReference type="CDD" id="cd06357">
    <property type="entry name" value="PBP1_AmiC"/>
    <property type="match status" value="1"/>
</dbReference>
<gene>
    <name evidence="1" type="ORF">SAMN05421849_2197</name>
</gene>
<dbReference type="OrthoDB" id="9802022at2"/>
<protein>
    <submittedName>
        <fullName evidence="1">Amino acid/amide ABC transporter substrate-binding protein, HAAT family</fullName>
    </submittedName>
</protein>
<dbReference type="GO" id="GO:0033218">
    <property type="term" value="F:amide binding"/>
    <property type="evidence" value="ECO:0007669"/>
    <property type="project" value="InterPro"/>
</dbReference>
<dbReference type="EMBL" id="FTPS01000001">
    <property type="protein sequence ID" value="SIT84844.1"/>
    <property type="molecule type" value="Genomic_DNA"/>
</dbReference>
<evidence type="ECO:0000313" key="2">
    <source>
        <dbReference type="Proteomes" id="UP000192455"/>
    </source>
</evidence>
<accession>A0A1R3X1M0</accession>